<dbReference type="EC" id="2.1.1.-" evidence="1"/>
<gene>
    <name evidence="1" type="ORF">H6G94_05560</name>
</gene>
<accession>A0ABR8H4I0</accession>
<dbReference type="InterPro" id="IPR027612">
    <property type="entry name" value="Put_MTase_LIC12133"/>
</dbReference>
<reference evidence="1 2" key="1">
    <citation type="journal article" date="2020" name="ISME J.">
        <title>Comparative genomics reveals insights into cyanobacterial evolution and habitat adaptation.</title>
        <authorList>
            <person name="Chen M.Y."/>
            <person name="Teng W.K."/>
            <person name="Zhao L."/>
            <person name="Hu C.X."/>
            <person name="Zhou Y.K."/>
            <person name="Han B.P."/>
            <person name="Song L.R."/>
            <person name="Shu W.S."/>
        </authorList>
    </citation>
    <scope>NUCLEOTIDE SEQUENCE [LARGE SCALE GENOMIC DNA]</scope>
    <source>
        <strain evidence="1 2">FACHB-252</strain>
    </source>
</reference>
<proteinExistence type="predicted"/>
<keyword evidence="1" id="KW-0489">Methyltransferase</keyword>
<keyword evidence="1" id="KW-0808">Transferase</keyword>
<dbReference type="RefSeq" id="WP_190948640.1">
    <property type="nucleotide sequence ID" value="NZ_JACJTC010000003.1"/>
</dbReference>
<comment type="caution">
    <text evidence="1">The sequence shown here is derived from an EMBL/GenBank/DDBJ whole genome shotgun (WGS) entry which is preliminary data.</text>
</comment>
<dbReference type="GO" id="GO:0032259">
    <property type="term" value="P:methylation"/>
    <property type="evidence" value="ECO:0007669"/>
    <property type="project" value="UniProtKB-KW"/>
</dbReference>
<dbReference type="InterPro" id="IPR029063">
    <property type="entry name" value="SAM-dependent_MTases_sf"/>
</dbReference>
<evidence type="ECO:0000313" key="2">
    <source>
        <dbReference type="Proteomes" id="UP000606396"/>
    </source>
</evidence>
<evidence type="ECO:0000313" key="1">
    <source>
        <dbReference type="EMBL" id="MBD2610742.1"/>
    </source>
</evidence>
<dbReference type="SUPFAM" id="SSF53335">
    <property type="entry name" value="S-adenosyl-L-methionine-dependent methyltransferases"/>
    <property type="match status" value="1"/>
</dbReference>
<sequence>MNTIDNISSVFDKYQQLDSQSALNQLQICRYQIAKDWLNISENNLKHNYLDNQKKSYQFLLRNNLKHEFLTKVEQAFVDEIVAMRYQSVTPPDWEYLPNGWATPDSHIKGWDVESILQIRRHNFRELLKLVETSSPLTNSYSVHNTYTTYAYILALAAHKKDRISILDWGGGIGDYYLISKILMPHLEIDYYCKEVPVICEGGREVLPEVTFFDKEEDCFQQSYDLVLASSSLQYSEFWQQIAKKLAAVSRSYLYITRMPMVHRASSFVVIQRPYRYGYHTEYMGWFLNREEFLNYVTSLKMKLVREFLIEERFLVQDAPEPGECRGFLFCPQMDSSKI</sequence>
<dbReference type="GO" id="GO:0008168">
    <property type="term" value="F:methyltransferase activity"/>
    <property type="evidence" value="ECO:0007669"/>
    <property type="project" value="UniProtKB-KW"/>
</dbReference>
<name>A0ABR8H4I0_NOSPU</name>
<protein>
    <submittedName>
        <fullName evidence="1">Methyltransferase, TIGR04325 family</fullName>
        <ecNumber evidence="1">2.1.1.-</ecNumber>
    </submittedName>
</protein>
<dbReference type="Proteomes" id="UP000606396">
    <property type="component" value="Unassembled WGS sequence"/>
</dbReference>
<keyword evidence="2" id="KW-1185">Reference proteome</keyword>
<dbReference type="EMBL" id="JACJTC010000003">
    <property type="protein sequence ID" value="MBD2610742.1"/>
    <property type="molecule type" value="Genomic_DNA"/>
</dbReference>
<organism evidence="1 2">
    <name type="scientific">Nostoc punctiforme FACHB-252</name>
    <dbReference type="NCBI Taxonomy" id="1357509"/>
    <lineage>
        <taxon>Bacteria</taxon>
        <taxon>Bacillati</taxon>
        <taxon>Cyanobacteriota</taxon>
        <taxon>Cyanophyceae</taxon>
        <taxon>Nostocales</taxon>
        <taxon>Nostocaceae</taxon>
        <taxon>Nostoc</taxon>
    </lineage>
</organism>
<dbReference type="NCBIfam" id="TIGR04325">
    <property type="entry name" value="MTase_LIC12133"/>
    <property type="match status" value="1"/>
</dbReference>